<feature type="compositionally biased region" description="Acidic residues" evidence="1">
    <location>
        <begin position="176"/>
        <end position="201"/>
    </location>
</feature>
<dbReference type="OMA" id="HIQWADT"/>
<evidence type="ECO:0000256" key="1">
    <source>
        <dbReference type="SAM" id="MobiDB-lite"/>
    </source>
</evidence>
<dbReference type="OrthoDB" id="5431245at2759"/>
<protein>
    <recommendedName>
        <fullName evidence="4">Protein ECM13</fullName>
    </recommendedName>
</protein>
<feature type="region of interest" description="Disordered" evidence="1">
    <location>
        <begin position="128"/>
        <end position="243"/>
    </location>
</feature>
<dbReference type="STRING" id="454130.A0A0U5FR45"/>
<keyword evidence="3" id="KW-1185">Reference proteome</keyword>
<reference evidence="3" key="1">
    <citation type="journal article" date="2016" name="Genome Announc.">
        <title>Draft genome sequences of fungus Aspergillus calidoustus.</title>
        <authorList>
            <person name="Horn F."/>
            <person name="Linde J."/>
            <person name="Mattern D.J."/>
            <person name="Walther G."/>
            <person name="Guthke R."/>
            <person name="Scherlach K."/>
            <person name="Martin K."/>
            <person name="Brakhage A.A."/>
            <person name="Petzke L."/>
            <person name="Valiante V."/>
        </authorList>
    </citation>
    <scope>NUCLEOTIDE SEQUENCE [LARGE SCALE GENOMIC DNA]</scope>
    <source>
        <strain evidence="3">SF006504</strain>
    </source>
</reference>
<sequence>MSSPTKLSQLLTSTTTTTATSSSSPSTISPSSYFASLTRKRQQKKMSITQTYYLAHTARKKLTREASRADHNLRLLVGHANLLDTLMIDLADAEQEQERWFNQTVSGATKGSYRQESQHIQWAEALVEEPEEEDWDPEDLSDADSDVSEEDSDMEEDYAPVVRRRAPSPVAIVTETELEDYDSDSDSDSEFEYDDEEDLDELALTRSPSRQTPPELSHDEDDSEDDSMPPSPPQLLLESFDEKQAHATEISLGDSDFETRYYAQQARQPIIEAC</sequence>
<accession>A0A0U5FR45</accession>
<name>A0A0U5FR45_ASPCI</name>
<dbReference type="InterPro" id="IPR037738">
    <property type="entry name" value="Ecm13-like"/>
</dbReference>
<dbReference type="EMBL" id="CDMC01000001">
    <property type="protein sequence ID" value="CEL01111.1"/>
    <property type="molecule type" value="Genomic_DNA"/>
</dbReference>
<dbReference type="PANTHER" id="PTHR36826:SF1">
    <property type="entry name" value="PROTEIN ECM13"/>
    <property type="match status" value="1"/>
</dbReference>
<gene>
    <name evidence="2" type="ORF">ASPCAL00703</name>
</gene>
<organism evidence="2 3">
    <name type="scientific">Aspergillus calidoustus</name>
    <dbReference type="NCBI Taxonomy" id="454130"/>
    <lineage>
        <taxon>Eukaryota</taxon>
        <taxon>Fungi</taxon>
        <taxon>Dikarya</taxon>
        <taxon>Ascomycota</taxon>
        <taxon>Pezizomycotina</taxon>
        <taxon>Eurotiomycetes</taxon>
        <taxon>Eurotiomycetidae</taxon>
        <taxon>Eurotiales</taxon>
        <taxon>Aspergillaceae</taxon>
        <taxon>Aspergillus</taxon>
        <taxon>Aspergillus subgen. Nidulantes</taxon>
    </lineage>
</organism>
<feature type="region of interest" description="Disordered" evidence="1">
    <location>
        <begin position="1"/>
        <end position="31"/>
    </location>
</feature>
<evidence type="ECO:0008006" key="4">
    <source>
        <dbReference type="Google" id="ProtNLM"/>
    </source>
</evidence>
<dbReference type="Proteomes" id="UP000054771">
    <property type="component" value="Unassembled WGS sequence"/>
</dbReference>
<evidence type="ECO:0000313" key="3">
    <source>
        <dbReference type="Proteomes" id="UP000054771"/>
    </source>
</evidence>
<evidence type="ECO:0000313" key="2">
    <source>
        <dbReference type="EMBL" id="CEL01111.1"/>
    </source>
</evidence>
<feature type="compositionally biased region" description="Acidic residues" evidence="1">
    <location>
        <begin position="218"/>
        <end position="227"/>
    </location>
</feature>
<dbReference type="PANTHER" id="PTHR36826">
    <property type="entry name" value="PROTEIN ECM13"/>
    <property type="match status" value="1"/>
</dbReference>
<dbReference type="AlphaFoldDB" id="A0A0U5FR45"/>
<proteinExistence type="predicted"/>
<feature type="compositionally biased region" description="Acidic residues" evidence="1">
    <location>
        <begin position="128"/>
        <end position="158"/>
    </location>
</feature>